<dbReference type="SUPFAM" id="SSF46689">
    <property type="entry name" value="Homeodomain-like"/>
    <property type="match status" value="1"/>
</dbReference>
<protein>
    <submittedName>
        <fullName evidence="6">TetR family transcriptional regulator</fullName>
    </submittedName>
</protein>
<evidence type="ECO:0000259" key="5">
    <source>
        <dbReference type="PROSITE" id="PS50977"/>
    </source>
</evidence>
<dbReference type="AlphaFoldDB" id="A0A370HFU3"/>
<dbReference type="EMBL" id="QQAZ01000001">
    <property type="protein sequence ID" value="RDI55885.1"/>
    <property type="molecule type" value="Genomic_DNA"/>
</dbReference>
<feature type="domain" description="HTH tetR-type" evidence="5">
    <location>
        <begin position="27"/>
        <end position="87"/>
    </location>
</feature>
<dbReference type="PROSITE" id="PS50977">
    <property type="entry name" value="HTH_TETR_2"/>
    <property type="match status" value="1"/>
</dbReference>
<dbReference type="Gene3D" id="1.10.10.60">
    <property type="entry name" value="Homeodomain-like"/>
    <property type="match status" value="1"/>
</dbReference>
<dbReference type="PANTHER" id="PTHR30055:SF151">
    <property type="entry name" value="TRANSCRIPTIONAL REGULATORY PROTEIN"/>
    <property type="match status" value="1"/>
</dbReference>
<dbReference type="PRINTS" id="PR00455">
    <property type="entry name" value="HTHTETR"/>
</dbReference>
<name>A0A370HFU3_9NOCA</name>
<evidence type="ECO:0000256" key="1">
    <source>
        <dbReference type="ARBA" id="ARBA00023015"/>
    </source>
</evidence>
<dbReference type="InterPro" id="IPR004111">
    <property type="entry name" value="Repressor_TetR_C"/>
</dbReference>
<keyword evidence="3" id="KW-0804">Transcription</keyword>
<dbReference type="InterPro" id="IPR050109">
    <property type="entry name" value="HTH-type_TetR-like_transc_reg"/>
</dbReference>
<evidence type="ECO:0000313" key="7">
    <source>
        <dbReference type="Proteomes" id="UP000255355"/>
    </source>
</evidence>
<evidence type="ECO:0000256" key="3">
    <source>
        <dbReference type="ARBA" id="ARBA00023163"/>
    </source>
</evidence>
<dbReference type="Pfam" id="PF02909">
    <property type="entry name" value="TetR_C_1"/>
    <property type="match status" value="1"/>
</dbReference>
<gene>
    <name evidence="6" type="ORF">DFR68_101721</name>
</gene>
<proteinExistence type="predicted"/>
<reference evidence="6 7" key="1">
    <citation type="submission" date="2018-07" db="EMBL/GenBank/DDBJ databases">
        <title>Genomic Encyclopedia of Type Strains, Phase IV (KMG-IV): sequencing the most valuable type-strain genomes for metagenomic binning, comparative biology and taxonomic classification.</title>
        <authorList>
            <person name="Goeker M."/>
        </authorList>
    </citation>
    <scope>NUCLEOTIDE SEQUENCE [LARGE SCALE GENOMIC DNA]</scope>
    <source>
        <strain evidence="6 7">DSM 44952</strain>
    </source>
</reference>
<organism evidence="6 7">
    <name type="scientific">Nocardia mexicana</name>
    <dbReference type="NCBI Taxonomy" id="279262"/>
    <lineage>
        <taxon>Bacteria</taxon>
        <taxon>Bacillati</taxon>
        <taxon>Actinomycetota</taxon>
        <taxon>Actinomycetes</taxon>
        <taxon>Mycobacteriales</taxon>
        <taxon>Nocardiaceae</taxon>
        <taxon>Nocardia</taxon>
    </lineage>
</organism>
<dbReference type="SUPFAM" id="SSF48498">
    <property type="entry name" value="Tetracyclin repressor-like, C-terminal domain"/>
    <property type="match status" value="1"/>
</dbReference>
<sequence>MSEQAIPAELARLWRLPPPQRQGRPAVLDVDQVVAAAIDLADRSGLAAVTLEKVAQTLGFTKMALYRHVGSKEQLLELMADEAIGAPPDIRRAPRQWRAALTECALALRERYARRGWLLHVPISGPPQGPNMIGWMEAQLRALRGADLDWATKLGLLMPLGGYVRQACLTEQQMLASRGGRDQADVEHEYGAALARLIDAERFPESAKLFAANPFPESVEPDHDMAAADFRFGLDVVLDGIAAALARGRR</sequence>
<dbReference type="InterPro" id="IPR009057">
    <property type="entry name" value="Homeodomain-like_sf"/>
</dbReference>
<keyword evidence="7" id="KW-1185">Reference proteome</keyword>
<dbReference type="GO" id="GO:0003700">
    <property type="term" value="F:DNA-binding transcription factor activity"/>
    <property type="evidence" value="ECO:0007669"/>
    <property type="project" value="TreeGrafter"/>
</dbReference>
<comment type="caution">
    <text evidence="6">The sequence shown here is derived from an EMBL/GenBank/DDBJ whole genome shotgun (WGS) entry which is preliminary data.</text>
</comment>
<dbReference type="InterPro" id="IPR001647">
    <property type="entry name" value="HTH_TetR"/>
</dbReference>
<evidence type="ECO:0000313" key="6">
    <source>
        <dbReference type="EMBL" id="RDI55885.1"/>
    </source>
</evidence>
<evidence type="ECO:0000256" key="4">
    <source>
        <dbReference type="PROSITE-ProRule" id="PRU00335"/>
    </source>
</evidence>
<dbReference type="Pfam" id="PF00440">
    <property type="entry name" value="TetR_N"/>
    <property type="match status" value="1"/>
</dbReference>
<dbReference type="GO" id="GO:0045892">
    <property type="term" value="P:negative regulation of DNA-templated transcription"/>
    <property type="evidence" value="ECO:0007669"/>
    <property type="project" value="InterPro"/>
</dbReference>
<dbReference type="PANTHER" id="PTHR30055">
    <property type="entry name" value="HTH-TYPE TRANSCRIPTIONAL REGULATOR RUTR"/>
    <property type="match status" value="1"/>
</dbReference>
<dbReference type="RefSeq" id="WP_211339303.1">
    <property type="nucleotide sequence ID" value="NZ_QQAZ01000001.1"/>
</dbReference>
<dbReference type="Gene3D" id="1.10.357.10">
    <property type="entry name" value="Tetracycline Repressor, domain 2"/>
    <property type="match status" value="1"/>
</dbReference>
<dbReference type="GO" id="GO:0000976">
    <property type="term" value="F:transcription cis-regulatory region binding"/>
    <property type="evidence" value="ECO:0007669"/>
    <property type="project" value="TreeGrafter"/>
</dbReference>
<feature type="DNA-binding region" description="H-T-H motif" evidence="4">
    <location>
        <begin position="50"/>
        <end position="69"/>
    </location>
</feature>
<evidence type="ECO:0000256" key="2">
    <source>
        <dbReference type="ARBA" id="ARBA00023125"/>
    </source>
</evidence>
<dbReference type="STRING" id="1210089.GCA_001613165_01994"/>
<keyword evidence="2 4" id="KW-0238">DNA-binding</keyword>
<accession>A0A370HFU3</accession>
<dbReference type="InterPro" id="IPR036271">
    <property type="entry name" value="Tet_transcr_reg_TetR-rel_C_sf"/>
</dbReference>
<dbReference type="Proteomes" id="UP000255355">
    <property type="component" value="Unassembled WGS sequence"/>
</dbReference>
<keyword evidence="1" id="KW-0805">Transcription regulation</keyword>